<dbReference type="Pfam" id="PF04612">
    <property type="entry name" value="T2SSM"/>
    <property type="match status" value="1"/>
</dbReference>
<dbReference type="OrthoDB" id="6624834at2"/>
<evidence type="ECO:0000256" key="3">
    <source>
        <dbReference type="ARBA" id="ARBA00022448"/>
    </source>
</evidence>
<evidence type="ECO:0000256" key="9">
    <source>
        <dbReference type="ARBA" id="ARBA00023136"/>
    </source>
</evidence>
<dbReference type="GO" id="GO:0005886">
    <property type="term" value="C:plasma membrane"/>
    <property type="evidence" value="ECO:0007669"/>
    <property type="project" value="UniProtKB-SubCell"/>
</dbReference>
<evidence type="ECO:0000256" key="10">
    <source>
        <dbReference type="PIRNR" id="PIRNR006291"/>
    </source>
</evidence>
<keyword evidence="3 10" id="KW-0813">Transport</keyword>
<evidence type="ECO:0000256" key="8">
    <source>
        <dbReference type="ARBA" id="ARBA00022989"/>
    </source>
</evidence>
<name>A0A1Q9H0F9_9GAMM</name>
<comment type="similarity">
    <text evidence="2 10">Belongs to the GSP M family.</text>
</comment>
<keyword evidence="9 10" id="KW-0472">Membrane</keyword>
<keyword evidence="13" id="KW-1185">Reference proteome</keyword>
<reference evidence="12 13" key="1">
    <citation type="submission" date="2016-09" db="EMBL/GenBank/DDBJ databases">
        <title>Photobacterium proteolyticum sp. nov. a protease producing bacterium isolated from ocean sediments of Laizhou Bay.</title>
        <authorList>
            <person name="Li Y."/>
        </authorList>
    </citation>
    <scope>NUCLEOTIDE SEQUENCE [LARGE SCALE GENOMIC DNA]</scope>
    <source>
        <strain evidence="12 13">13-12</strain>
    </source>
</reference>
<feature type="transmembrane region" description="Helical" evidence="11">
    <location>
        <begin position="15"/>
        <end position="33"/>
    </location>
</feature>
<dbReference type="SUPFAM" id="SSF103054">
    <property type="entry name" value="General secretion pathway protein M, EpsM"/>
    <property type="match status" value="1"/>
</dbReference>
<dbReference type="Gene3D" id="3.30.1360.100">
    <property type="entry name" value="General secretion pathway protein M, EpsM"/>
    <property type="match status" value="1"/>
</dbReference>
<proteinExistence type="inferred from homology"/>
<evidence type="ECO:0000256" key="1">
    <source>
        <dbReference type="ARBA" id="ARBA00004377"/>
    </source>
</evidence>
<dbReference type="GO" id="GO:0015627">
    <property type="term" value="C:type II protein secretion system complex"/>
    <property type="evidence" value="ECO:0007669"/>
    <property type="project" value="InterPro"/>
</dbReference>
<dbReference type="RefSeq" id="WP_075762196.1">
    <property type="nucleotide sequence ID" value="NZ_MJIL01000045.1"/>
</dbReference>
<evidence type="ECO:0000256" key="4">
    <source>
        <dbReference type="ARBA" id="ARBA00022475"/>
    </source>
</evidence>
<dbReference type="InterPro" id="IPR007690">
    <property type="entry name" value="T2SS_GspM"/>
</dbReference>
<sequence>MNAWWKALSAREQRLVLGGGGALIIAVLYWGLWQPLANRAEMAERRLQTERQLLSWVSTKADEITTLRGQSGSTGAISNKGLNQVVNETTRRFRVELIRMQPRSEAVQVWVKPLPFNTLVNWLAFLKEEHGIDAQFLDVSKADSAGMVEVGRLQLGRG</sequence>
<dbReference type="InterPro" id="IPR023229">
    <property type="entry name" value="T2SS_M_periplasmic_sf"/>
</dbReference>
<keyword evidence="7 10" id="KW-0653">Protein transport</keyword>
<organism evidence="12 13">
    <name type="scientific">Photobacterium proteolyticum</name>
    <dbReference type="NCBI Taxonomy" id="1903952"/>
    <lineage>
        <taxon>Bacteria</taxon>
        <taxon>Pseudomonadati</taxon>
        <taxon>Pseudomonadota</taxon>
        <taxon>Gammaproteobacteria</taxon>
        <taxon>Vibrionales</taxon>
        <taxon>Vibrionaceae</taxon>
        <taxon>Photobacterium</taxon>
    </lineage>
</organism>
<evidence type="ECO:0000313" key="12">
    <source>
        <dbReference type="EMBL" id="OLQ81098.1"/>
    </source>
</evidence>
<evidence type="ECO:0000256" key="11">
    <source>
        <dbReference type="SAM" id="Phobius"/>
    </source>
</evidence>
<evidence type="ECO:0000256" key="2">
    <source>
        <dbReference type="ARBA" id="ARBA00010637"/>
    </source>
</evidence>
<comment type="subcellular location">
    <subcellularLocation>
        <location evidence="1">Cell inner membrane</location>
        <topology evidence="1">Single-pass membrane protein</topology>
    </subcellularLocation>
</comment>
<protein>
    <recommendedName>
        <fullName evidence="10">Type II secretion system protein M</fullName>
        <shortName evidence="10">T2SS protein M</shortName>
    </recommendedName>
    <alternativeName>
        <fullName evidence="10">General secretion pathway protein M</fullName>
    </alternativeName>
</protein>
<accession>A0A1Q9H0F9</accession>
<comment type="function">
    <text evidence="10">Inner membrane component of the type II secretion system required for the energy-dependent secretion of extracellular factors such as proteases and toxins from the periplasm.</text>
</comment>
<evidence type="ECO:0000256" key="6">
    <source>
        <dbReference type="ARBA" id="ARBA00022692"/>
    </source>
</evidence>
<dbReference type="EMBL" id="MJIL01000045">
    <property type="protein sequence ID" value="OLQ81098.1"/>
    <property type="molecule type" value="Genomic_DNA"/>
</dbReference>
<evidence type="ECO:0000256" key="5">
    <source>
        <dbReference type="ARBA" id="ARBA00022519"/>
    </source>
</evidence>
<dbReference type="AlphaFoldDB" id="A0A1Q9H0F9"/>
<keyword evidence="5 10" id="KW-0997">Cell inner membrane</keyword>
<evidence type="ECO:0000313" key="13">
    <source>
        <dbReference type="Proteomes" id="UP000186905"/>
    </source>
</evidence>
<evidence type="ECO:0000256" key="7">
    <source>
        <dbReference type="ARBA" id="ARBA00022927"/>
    </source>
</evidence>
<dbReference type="PIRSF" id="PIRSF006291">
    <property type="entry name" value="GspM"/>
    <property type="match status" value="1"/>
</dbReference>
<keyword evidence="8 11" id="KW-1133">Transmembrane helix</keyword>
<gene>
    <name evidence="12" type="ORF">BIT28_05880</name>
</gene>
<dbReference type="Proteomes" id="UP000186905">
    <property type="component" value="Unassembled WGS sequence"/>
</dbReference>
<keyword evidence="4 10" id="KW-1003">Cell membrane</keyword>
<dbReference type="GO" id="GO:0015628">
    <property type="term" value="P:protein secretion by the type II secretion system"/>
    <property type="evidence" value="ECO:0007669"/>
    <property type="project" value="InterPro"/>
</dbReference>
<dbReference type="STRING" id="1903952.BIT28_05880"/>
<keyword evidence="6 11" id="KW-0812">Transmembrane</keyword>
<comment type="caution">
    <text evidence="12">The sequence shown here is derived from an EMBL/GenBank/DDBJ whole genome shotgun (WGS) entry which is preliminary data.</text>
</comment>